<keyword evidence="4" id="KW-1185">Reference proteome</keyword>
<dbReference type="PRINTS" id="PR00081">
    <property type="entry name" value="GDHRDH"/>
</dbReference>
<dbReference type="PANTHER" id="PTHR42879:SF2">
    <property type="entry name" value="3-OXOACYL-[ACYL-CARRIER-PROTEIN] REDUCTASE FABG"/>
    <property type="match status" value="1"/>
</dbReference>
<dbReference type="Gene3D" id="3.40.50.720">
    <property type="entry name" value="NAD(P)-binding Rossmann-like Domain"/>
    <property type="match status" value="1"/>
</dbReference>
<dbReference type="EMBL" id="AP019368">
    <property type="protein sequence ID" value="BBH54066.1"/>
    <property type="molecule type" value="Genomic_DNA"/>
</dbReference>
<dbReference type="InterPro" id="IPR020904">
    <property type="entry name" value="Sc_DH/Rdtase_CS"/>
</dbReference>
<reference evidence="3 4" key="1">
    <citation type="submission" date="2018-12" db="EMBL/GenBank/DDBJ databases">
        <title>Rubrispira sanarue gen. nov., sp., nov., a member of the order Silvanigrellales, isolated from a brackish lake in Hamamatsu Japan.</title>
        <authorList>
            <person name="Maejima Y."/>
            <person name="Iino T."/>
            <person name="Muraguchi Y."/>
            <person name="Fukuda K."/>
            <person name="Nojiri H."/>
            <person name="Ohkuma M."/>
            <person name="Moriuchi R."/>
            <person name="Dohra H."/>
            <person name="Kimbara K."/>
            <person name="Shintani M."/>
        </authorList>
    </citation>
    <scope>NUCLEOTIDE SEQUENCE [LARGE SCALE GENOMIC DNA]</scope>
    <source>
        <strain evidence="3 4">RF1110005</strain>
    </source>
</reference>
<name>A0A4P2VL79_FLUSA</name>
<dbReference type="Proteomes" id="UP000291236">
    <property type="component" value="Chromosome"/>
</dbReference>
<dbReference type="OrthoDB" id="9804774at2"/>
<dbReference type="InterPro" id="IPR036291">
    <property type="entry name" value="NAD(P)-bd_dom_sf"/>
</dbReference>
<evidence type="ECO:0000256" key="1">
    <source>
        <dbReference type="ARBA" id="ARBA00006484"/>
    </source>
</evidence>
<dbReference type="InterPro" id="IPR002347">
    <property type="entry name" value="SDR_fam"/>
</dbReference>
<dbReference type="Pfam" id="PF00106">
    <property type="entry name" value="adh_short"/>
    <property type="match status" value="1"/>
</dbReference>
<dbReference type="InterPro" id="IPR050259">
    <property type="entry name" value="SDR"/>
</dbReference>
<accession>A0A4P2VL79</accession>
<dbReference type="PANTHER" id="PTHR42879">
    <property type="entry name" value="3-OXOACYL-(ACYL-CARRIER-PROTEIN) REDUCTASE"/>
    <property type="match status" value="1"/>
</dbReference>
<dbReference type="PRINTS" id="PR00080">
    <property type="entry name" value="SDRFAMILY"/>
</dbReference>
<evidence type="ECO:0000313" key="3">
    <source>
        <dbReference type="EMBL" id="BBH54066.1"/>
    </source>
</evidence>
<dbReference type="FunFam" id="3.40.50.720:FF:000084">
    <property type="entry name" value="Short-chain dehydrogenase reductase"/>
    <property type="match status" value="1"/>
</dbReference>
<evidence type="ECO:0000256" key="2">
    <source>
        <dbReference type="RuleBase" id="RU000363"/>
    </source>
</evidence>
<evidence type="ECO:0000313" key="4">
    <source>
        <dbReference type="Proteomes" id="UP000291236"/>
    </source>
</evidence>
<dbReference type="RefSeq" id="WP_130611122.1">
    <property type="nucleotide sequence ID" value="NZ_AP019368.1"/>
</dbReference>
<gene>
    <name evidence="3" type="ORF">JCM31447_25230</name>
</gene>
<dbReference type="CDD" id="cd05233">
    <property type="entry name" value="SDR_c"/>
    <property type="match status" value="1"/>
</dbReference>
<dbReference type="KEGG" id="sbf:JCM31447_25230"/>
<dbReference type="AlphaFoldDB" id="A0A4P2VL79"/>
<proteinExistence type="inferred from homology"/>
<comment type="similarity">
    <text evidence="1 2">Belongs to the short-chain dehydrogenases/reductases (SDR) family.</text>
</comment>
<dbReference type="PROSITE" id="PS00061">
    <property type="entry name" value="ADH_SHORT"/>
    <property type="match status" value="1"/>
</dbReference>
<dbReference type="SUPFAM" id="SSF51735">
    <property type="entry name" value="NAD(P)-binding Rossmann-fold domains"/>
    <property type="match status" value="1"/>
</dbReference>
<sequence>MSFEDKTILITGGTRGIGLAIAEKFLEANAKKVYITGTRTLGLQNGNSKYFFIKSNFLDSESLNSLLNEINSLEIDILINNAGINKIDKFQNVSSEDFMKIQHVNLFAPFEICKAIIPNMKKKGWGRIVNISSIFGKITKEYRAPYSASKFALDGMTAAMAIELAEYGILANCVAPGFVDTELTHKILDQNGIADLVSKVPLKRLAKPNEIAELVLWLASSKNTYLTAQNIAIDGGFTRV</sequence>
<organism evidence="3 4">
    <name type="scientific">Fluviispira sanaruensis</name>
    <dbReference type="NCBI Taxonomy" id="2493639"/>
    <lineage>
        <taxon>Bacteria</taxon>
        <taxon>Pseudomonadati</taxon>
        <taxon>Bdellovibrionota</taxon>
        <taxon>Oligoflexia</taxon>
        <taxon>Silvanigrellales</taxon>
        <taxon>Silvanigrellaceae</taxon>
        <taxon>Fluviispira</taxon>
    </lineage>
</organism>
<protein>
    <submittedName>
        <fullName evidence="3">Dehydrogenase</fullName>
    </submittedName>
</protein>
<dbReference type="GO" id="GO:0032787">
    <property type="term" value="P:monocarboxylic acid metabolic process"/>
    <property type="evidence" value="ECO:0007669"/>
    <property type="project" value="UniProtKB-ARBA"/>
</dbReference>